<keyword evidence="1" id="KW-0812">Transmembrane</keyword>
<dbReference type="EMBL" id="ML979136">
    <property type="protein sequence ID" value="KAF1915276.1"/>
    <property type="molecule type" value="Genomic_DNA"/>
</dbReference>
<protein>
    <submittedName>
        <fullName evidence="2">Uncharacterized protein</fullName>
    </submittedName>
</protein>
<feature type="transmembrane region" description="Helical" evidence="1">
    <location>
        <begin position="47"/>
        <end position="65"/>
    </location>
</feature>
<keyword evidence="1" id="KW-0472">Membrane</keyword>
<feature type="transmembrane region" description="Helical" evidence="1">
    <location>
        <begin position="71"/>
        <end position="89"/>
    </location>
</feature>
<keyword evidence="3" id="KW-1185">Reference proteome</keyword>
<accession>A0A6A5QKT0</accession>
<keyword evidence="1" id="KW-1133">Transmembrane helix</keyword>
<organism evidence="2 3">
    <name type="scientific">Ampelomyces quisqualis</name>
    <name type="common">Powdery mildew agent</name>
    <dbReference type="NCBI Taxonomy" id="50730"/>
    <lineage>
        <taxon>Eukaryota</taxon>
        <taxon>Fungi</taxon>
        <taxon>Dikarya</taxon>
        <taxon>Ascomycota</taxon>
        <taxon>Pezizomycotina</taxon>
        <taxon>Dothideomycetes</taxon>
        <taxon>Pleosporomycetidae</taxon>
        <taxon>Pleosporales</taxon>
        <taxon>Pleosporineae</taxon>
        <taxon>Phaeosphaeriaceae</taxon>
        <taxon>Ampelomyces</taxon>
    </lineage>
</organism>
<gene>
    <name evidence="2" type="ORF">BDU57DRAFT_268413</name>
</gene>
<evidence type="ECO:0000313" key="2">
    <source>
        <dbReference type="EMBL" id="KAF1915276.1"/>
    </source>
</evidence>
<evidence type="ECO:0000313" key="3">
    <source>
        <dbReference type="Proteomes" id="UP000800096"/>
    </source>
</evidence>
<evidence type="ECO:0000256" key="1">
    <source>
        <dbReference type="SAM" id="Phobius"/>
    </source>
</evidence>
<sequence>MTKNFACDLRRQKLPYTIFPAILQDNMEGSIGSDHFTDWRYISYRRFAAHILLSWLAVCILHLMWQFAIHWMLAWGFAWIGGTLVCYAFDVLNISSHPPPHMYCIYTCILLASLRPLTSFINEWCTNHVEPGFTQTQYLAVNFALAFLVLTELEYYRSYIIFTKSFGQTFSFPRLAFLANVNRTFRLSRDPWAYLTSLPPGWKHWLDGSSEPTTWFQDVFSWSHALSCTLILVFQAVSTALGFIVKRMVNPNAGGERWWELFIGVNVWFEVNNSFWKNEQRKLSVGQNEAEGHLGDNSTK</sequence>
<name>A0A6A5QKT0_AMPQU</name>
<feature type="transmembrane region" description="Helical" evidence="1">
    <location>
        <begin position="138"/>
        <end position="156"/>
    </location>
</feature>
<dbReference type="Proteomes" id="UP000800096">
    <property type="component" value="Unassembled WGS sequence"/>
</dbReference>
<proteinExistence type="predicted"/>
<reference evidence="2" key="1">
    <citation type="journal article" date="2020" name="Stud. Mycol.">
        <title>101 Dothideomycetes genomes: a test case for predicting lifestyles and emergence of pathogens.</title>
        <authorList>
            <person name="Haridas S."/>
            <person name="Albert R."/>
            <person name="Binder M."/>
            <person name="Bloem J."/>
            <person name="Labutti K."/>
            <person name="Salamov A."/>
            <person name="Andreopoulos B."/>
            <person name="Baker S."/>
            <person name="Barry K."/>
            <person name="Bills G."/>
            <person name="Bluhm B."/>
            <person name="Cannon C."/>
            <person name="Castanera R."/>
            <person name="Culley D."/>
            <person name="Daum C."/>
            <person name="Ezra D."/>
            <person name="Gonzalez J."/>
            <person name="Henrissat B."/>
            <person name="Kuo A."/>
            <person name="Liang C."/>
            <person name="Lipzen A."/>
            <person name="Lutzoni F."/>
            <person name="Magnuson J."/>
            <person name="Mondo S."/>
            <person name="Nolan M."/>
            <person name="Ohm R."/>
            <person name="Pangilinan J."/>
            <person name="Park H.-J."/>
            <person name="Ramirez L."/>
            <person name="Alfaro M."/>
            <person name="Sun H."/>
            <person name="Tritt A."/>
            <person name="Yoshinaga Y."/>
            <person name="Zwiers L.-H."/>
            <person name="Turgeon B."/>
            <person name="Goodwin S."/>
            <person name="Spatafora J."/>
            <person name="Crous P."/>
            <person name="Grigoriev I."/>
        </authorList>
    </citation>
    <scope>NUCLEOTIDE SEQUENCE</scope>
    <source>
        <strain evidence="2">HMLAC05119</strain>
    </source>
</reference>
<dbReference type="AlphaFoldDB" id="A0A6A5QKT0"/>